<comment type="caution">
    <text evidence="1">The sequence shown here is derived from an EMBL/GenBank/DDBJ whole genome shotgun (WGS) entry which is preliminary data.</text>
</comment>
<dbReference type="PANTHER" id="PTHR45125:SF3">
    <property type="entry name" value="NO-APICAL-MERISTEM-ASSOCIATED CARBOXY-TERMINAL DOMAIN PROTEIN"/>
    <property type="match status" value="1"/>
</dbReference>
<proteinExistence type="predicted"/>
<keyword evidence="2" id="KW-1185">Reference proteome</keyword>
<dbReference type="PANTHER" id="PTHR45125">
    <property type="entry name" value="F21J9.4-RELATED"/>
    <property type="match status" value="1"/>
</dbReference>
<sequence length="230" mass="25454">MASPRASASPAPCNPSPIAPATTMLFAEVVLGEMPPSVDDQSFLNIMDEQTFGDTACYVDGNIFDANTIDDELGSDVDGEFPKKKDSRGLNFTIAEDETLVRAWQTIFLDPISGDEQPGATYLQRIWDHFRHNNNSGIFRSQVSLTHRWQTIQVCCTKWADSLAQVYCVNPSGASARDKVMIFSEIALFWLFTIHLFILEFFSCTGKLAQPLYKGKPKKKGGKAGKAFAL</sequence>
<evidence type="ECO:0000313" key="2">
    <source>
        <dbReference type="Proteomes" id="UP000095767"/>
    </source>
</evidence>
<evidence type="ECO:0008006" key="3">
    <source>
        <dbReference type="Google" id="ProtNLM"/>
    </source>
</evidence>
<dbReference type="STRING" id="888268.A0A1E5UIE7"/>
<protein>
    <recommendedName>
        <fullName evidence="3">No apical meristem-associated C-terminal domain-containing protein</fullName>
    </recommendedName>
</protein>
<dbReference type="Proteomes" id="UP000095767">
    <property type="component" value="Unassembled WGS sequence"/>
</dbReference>
<evidence type="ECO:0000313" key="1">
    <source>
        <dbReference type="EMBL" id="OEL12641.1"/>
    </source>
</evidence>
<accession>A0A1E5UIE7</accession>
<reference evidence="1 2" key="1">
    <citation type="submission" date="2016-09" db="EMBL/GenBank/DDBJ databases">
        <title>The draft genome of Dichanthelium oligosanthes: A C3 panicoid grass species.</title>
        <authorList>
            <person name="Studer A.J."/>
            <person name="Schnable J.C."/>
            <person name="Brutnell T.P."/>
        </authorList>
    </citation>
    <scope>NUCLEOTIDE SEQUENCE [LARGE SCALE GENOMIC DNA]</scope>
    <source>
        <strain evidence="2">cv. Kellogg 1175</strain>
        <tissue evidence="1">Leaf</tissue>
    </source>
</reference>
<name>A0A1E5UIE7_9POAL</name>
<organism evidence="1 2">
    <name type="scientific">Dichanthelium oligosanthes</name>
    <dbReference type="NCBI Taxonomy" id="888268"/>
    <lineage>
        <taxon>Eukaryota</taxon>
        <taxon>Viridiplantae</taxon>
        <taxon>Streptophyta</taxon>
        <taxon>Embryophyta</taxon>
        <taxon>Tracheophyta</taxon>
        <taxon>Spermatophyta</taxon>
        <taxon>Magnoliopsida</taxon>
        <taxon>Liliopsida</taxon>
        <taxon>Poales</taxon>
        <taxon>Poaceae</taxon>
        <taxon>PACMAD clade</taxon>
        <taxon>Panicoideae</taxon>
        <taxon>Panicodae</taxon>
        <taxon>Paniceae</taxon>
        <taxon>Dichantheliinae</taxon>
        <taxon>Dichanthelium</taxon>
    </lineage>
</organism>
<dbReference type="EMBL" id="LWDX02076378">
    <property type="protein sequence ID" value="OEL12641.1"/>
    <property type="molecule type" value="Genomic_DNA"/>
</dbReference>
<dbReference type="OrthoDB" id="687072at2759"/>
<gene>
    <name evidence="1" type="ORF">BAE44_0026341</name>
</gene>
<dbReference type="AlphaFoldDB" id="A0A1E5UIE7"/>